<feature type="region of interest" description="Disordered" evidence="1">
    <location>
        <begin position="147"/>
        <end position="216"/>
    </location>
</feature>
<dbReference type="PROSITE" id="PS51782">
    <property type="entry name" value="LYSM"/>
    <property type="match status" value="1"/>
</dbReference>
<evidence type="ECO:0000256" key="1">
    <source>
        <dbReference type="SAM" id="MobiDB-lite"/>
    </source>
</evidence>
<dbReference type="InterPro" id="IPR050570">
    <property type="entry name" value="Cell_wall_metabolism_enzyme"/>
</dbReference>
<feature type="compositionally biased region" description="Polar residues" evidence="1">
    <location>
        <begin position="150"/>
        <end position="159"/>
    </location>
</feature>
<dbReference type="SUPFAM" id="SSF51261">
    <property type="entry name" value="Duplicated hybrid motif"/>
    <property type="match status" value="1"/>
</dbReference>
<dbReference type="InterPro" id="IPR011055">
    <property type="entry name" value="Dup_hybrid_motif"/>
</dbReference>
<dbReference type="InterPro" id="IPR018392">
    <property type="entry name" value="LysM"/>
</dbReference>
<dbReference type="AlphaFoldDB" id="A0AAN1Y3S4"/>
<dbReference type="EMBL" id="AP026407">
    <property type="protein sequence ID" value="BDO12894.1"/>
    <property type="molecule type" value="Genomic_DNA"/>
</dbReference>
<gene>
    <name evidence="3" type="ORF">KAM644c_19600</name>
</gene>
<dbReference type="Pfam" id="PF01464">
    <property type="entry name" value="SLT"/>
    <property type="match status" value="1"/>
</dbReference>
<dbReference type="InterPro" id="IPR008258">
    <property type="entry name" value="Transglycosylase_SLT_dom_1"/>
</dbReference>
<dbReference type="GO" id="GO:0004222">
    <property type="term" value="F:metalloendopeptidase activity"/>
    <property type="evidence" value="ECO:0007669"/>
    <property type="project" value="TreeGrafter"/>
</dbReference>
<dbReference type="RefSeq" id="WP_243806225.1">
    <property type="nucleotide sequence ID" value="NZ_AP026407.1"/>
</dbReference>
<feature type="compositionally biased region" description="Polar residues" evidence="1">
    <location>
        <begin position="184"/>
        <end position="210"/>
    </location>
</feature>
<feature type="region of interest" description="Disordered" evidence="1">
    <location>
        <begin position="474"/>
        <end position="541"/>
    </location>
</feature>
<dbReference type="Gene3D" id="3.10.350.10">
    <property type="entry name" value="LysM domain"/>
    <property type="match status" value="1"/>
</dbReference>
<feature type="compositionally biased region" description="Polar residues" evidence="1">
    <location>
        <begin position="478"/>
        <end position="541"/>
    </location>
</feature>
<dbReference type="CDD" id="cd12797">
    <property type="entry name" value="M23_peptidase"/>
    <property type="match status" value="1"/>
</dbReference>
<name>A0AAN1Y3S4_9ENTR</name>
<dbReference type="InterPro" id="IPR016047">
    <property type="entry name" value="M23ase_b-sheet_dom"/>
</dbReference>
<organism evidence="3 4">
    <name type="scientific">Klebsiella quasipneumoniae subsp. quasipneumoniae</name>
    <dbReference type="NCBI Taxonomy" id="1667327"/>
    <lineage>
        <taxon>Bacteria</taxon>
        <taxon>Pseudomonadati</taxon>
        <taxon>Pseudomonadota</taxon>
        <taxon>Gammaproteobacteria</taxon>
        <taxon>Enterobacterales</taxon>
        <taxon>Enterobacteriaceae</taxon>
        <taxon>Klebsiella/Raoultella group</taxon>
        <taxon>Klebsiella</taxon>
        <taxon>Klebsiella pneumoniae complex</taxon>
    </lineage>
</organism>
<dbReference type="Pfam" id="PF01476">
    <property type="entry name" value="LysM"/>
    <property type="match status" value="1"/>
</dbReference>
<proteinExistence type="predicted"/>
<accession>A0AAN1Y3S4</accession>
<dbReference type="PANTHER" id="PTHR21666">
    <property type="entry name" value="PEPTIDASE-RELATED"/>
    <property type="match status" value="1"/>
</dbReference>
<dbReference type="Pfam" id="PF01551">
    <property type="entry name" value="Peptidase_M23"/>
    <property type="match status" value="1"/>
</dbReference>
<protein>
    <recommendedName>
        <fullName evidence="2">LysM domain-containing protein</fullName>
    </recommendedName>
</protein>
<dbReference type="SMART" id="SM00257">
    <property type="entry name" value="LysM"/>
    <property type="match status" value="1"/>
</dbReference>
<evidence type="ECO:0000313" key="3">
    <source>
        <dbReference type="EMBL" id="BDO12894.1"/>
    </source>
</evidence>
<feature type="domain" description="LysM" evidence="2">
    <location>
        <begin position="2"/>
        <end position="49"/>
    </location>
</feature>
<reference evidence="3" key="1">
    <citation type="submission" date="2022-07" db="EMBL/GenBank/DDBJ databases">
        <title>Complete genome sequence of carbapenem-resistant Klebsiella spp. in Japan.</title>
        <authorList>
            <person name="Maehana S."/>
            <person name="Suzuki M."/>
            <person name="Kitasato H."/>
        </authorList>
    </citation>
    <scope>NUCLEOTIDE SEQUENCE</scope>
    <source>
        <strain evidence="3">KAM644</strain>
    </source>
</reference>
<evidence type="ECO:0000313" key="4">
    <source>
        <dbReference type="Proteomes" id="UP001058353"/>
    </source>
</evidence>
<dbReference type="InterPro" id="IPR023346">
    <property type="entry name" value="Lysozyme-like_dom_sf"/>
</dbReference>
<dbReference type="SUPFAM" id="SSF54106">
    <property type="entry name" value="LysM domain"/>
    <property type="match status" value="1"/>
</dbReference>
<evidence type="ECO:0000259" key="2">
    <source>
        <dbReference type="PROSITE" id="PS51782"/>
    </source>
</evidence>
<dbReference type="SUPFAM" id="SSF53955">
    <property type="entry name" value="Lysozyme-like"/>
    <property type="match status" value="1"/>
</dbReference>
<dbReference type="Gene3D" id="2.70.70.10">
    <property type="entry name" value="Glucose Permease (Domain IIA)"/>
    <property type="match status" value="1"/>
</dbReference>
<dbReference type="PANTHER" id="PTHR21666:SF270">
    <property type="entry name" value="MUREIN HYDROLASE ACTIVATOR ENVC"/>
    <property type="match status" value="1"/>
</dbReference>
<dbReference type="CDD" id="cd00118">
    <property type="entry name" value="LysM"/>
    <property type="match status" value="1"/>
</dbReference>
<dbReference type="Gene3D" id="1.10.530.10">
    <property type="match status" value="1"/>
</dbReference>
<dbReference type="Proteomes" id="UP001058353">
    <property type="component" value="Chromosome"/>
</dbReference>
<feature type="compositionally biased region" description="Basic and acidic residues" evidence="1">
    <location>
        <begin position="160"/>
        <end position="171"/>
    </location>
</feature>
<dbReference type="InterPro" id="IPR036779">
    <property type="entry name" value="LysM_dom_sf"/>
</dbReference>
<sequence length="720" mass="80443">MEQYTVQKGDSLWKISRKFGIDINELASINGLHTKAERHIIQPGQILNLPSKDKVYDTQLTLRICDLAWRPLENAKVRLTFDGRTYEYITDGTGIVAGLLIEDSTKGIKVELQHLNKKEYILIANHKKLPLGTLTLRISSREMIIKGSTRVKQGTQQSSKRQEKEKAKQRNDSSASSPSESRTTENPTPSVNQTTRTEGGAPTSVSNIGNVSEGLRLPPEAEQYRDYIIETAKKYDFQPEGLAALIYAESRWKANATNPTGSGAVGLGQFKPDTWLSYCAKPESKVYQFITEKYSYQKLIYRDNKLFGESGDGTITEIDTDTVLSLRVNAEYNIDMIGLYDRKGIDSLSLKLSAVSALESDELVKIAYLVHMNGAFGAYDIIMNGKETPGKGEKIPTNIVFYNRLIGNLKDNEMRIRYYSIDSTWRTAFVAWMVNYFDSIIVPDHYRIEPKMTNYSTKDIIQKLNSTYIINTDLPPVTLTNSQPRSTPSNSQPRSTPSNSQPRSTPSNSQPRSTPSNSQPRSTPSNSQPRNTPSPSVNVEGNTWSNPLSVCRIRTHALPRVRSATFKGWRTRSNGRRYQHQGLDIEAAPNTPIFSVADGRIAFIIDPPRSDYGRQLCIIVQVDDLPLEKALLCRCNDSEISEVYFFYAHLSAIHSGLERGDHVRCGELLGETGCTGNANGMTSIALGAHLHFEVRVKKRPGPGIANRLDPAPFIDGFNYP</sequence>